<dbReference type="InterPro" id="IPR005119">
    <property type="entry name" value="LysR_subst-bd"/>
</dbReference>
<dbReference type="Gene3D" id="3.40.190.10">
    <property type="entry name" value="Periplasmic binding protein-like II"/>
    <property type="match status" value="2"/>
</dbReference>
<dbReference type="SUPFAM" id="SSF53850">
    <property type="entry name" value="Periplasmic binding protein-like II"/>
    <property type="match status" value="1"/>
</dbReference>
<reference evidence="6 7" key="1">
    <citation type="submission" date="2018-03" db="EMBL/GenBank/DDBJ databases">
        <title>Genome sequencing of Phreatobacter sp.</title>
        <authorList>
            <person name="Kim S.-J."/>
            <person name="Heo J."/>
            <person name="Kwon S.-W."/>
        </authorList>
    </citation>
    <scope>NUCLEOTIDE SEQUENCE [LARGE SCALE GENOMIC DNA]</scope>
    <source>
        <strain evidence="6 7">S-12</strain>
    </source>
</reference>
<dbReference type="InterPro" id="IPR058163">
    <property type="entry name" value="LysR-type_TF_proteobact-type"/>
</dbReference>
<keyword evidence="4" id="KW-0804">Transcription</keyword>
<dbReference type="Proteomes" id="UP000237889">
    <property type="component" value="Chromosome"/>
</dbReference>
<dbReference type="InterPro" id="IPR036390">
    <property type="entry name" value="WH_DNA-bd_sf"/>
</dbReference>
<evidence type="ECO:0000313" key="6">
    <source>
        <dbReference type="EMBL" id="AVO45318.1"/>
    </source>
</evidence>
<dbReference type="GO" id="GO:0003700">
    <property type="term" value="F:DNA-binding transcription factor activity"/>
    <property type="evidence" value="ECO:0007669"/>
    <property type="project" value="InterPro"/>
</dbReference>
<dbReference type="Pfam" id="PF03466">
    <property type="entry name" value="LysR_substrate"/>
    <property type="match status" value="1"/>
</dbReference>
<feature type="domain" description="HTH lysR-type" evidence="5">
    <location>
        <begin position="17"/>
        <end position="66"/>
    </location>
</feature>
<organism evidence="6 7">
    <name type="scientific">Phreatobacter cathodiphilus</name>
    <dbReference type="NCBI Taxonomy" id="1868589"/>
    <lineage>
        <taxon>Bacteria</taxon>
        <taxon>Pseudomonadati</taxon>
        <taxon>Pseudomonadota</taxon>
        <taxon>Alphaproteobacteria</taxon>
        <taxon>Hyphomicrobiales</taxon>
        <taxon>Phreatobacteraceae</taxon>
        <taxon>Phreatobacter</taxon>
    </lineage>
</organism>
<evidence type="ECO:0000256" key="4">
    <source>
        <dbReference type="ARBA" id="ARBA00023163"/>
    </source>
</evidence>
<dbReference type="SUPFAM" id="SSF46785">
    <property type="entry name" value="Winged helix' DNA-binding domain"/>
    <property type="match status" value="1"/>
</dbReference>
<dbReference type="GO" id="GO:0006351">
    <property type="term" value="P:DNA-templated transcription"/>
    <property type="evidence" value="ECO:0007669"/>
    <property type="project" value="TreeGrafter"/>
</dbReference>
<sequence length="322" mass="35698">MARKRYDLPPLGFVQGFEAAARTLSFTRAADELALTQSAVSRQIKTLEDHLGVVLFERRHRTLALTEDGRAFQRIAVDVLDRLQGAINQMRSRGADNQLAVTTVTGFASLWLIPRLKRFTRLNPHIDVRIIANDRVLDLDRSQIDLAIRYSKVDRAAPDAEKLFAEDILPVCHPSLVADVATPLLRPEDLRHHTLLHLDYHGASRTWFDWGTWMTALGIEDLRPAGSLRFSRYDQMIQAAMSGQGVALGVSPLINEAIRSGTLVAPFDRQVDGPHGYYLIRSRAGAARPQVAAFCAWLREEATEDAIAEPLADSAGFGAAVL</sequence>
<keyword evidence="3" id="KW-0238">DNA-binding</keyword>
<dbReference type="Pfam" id="PF00126">
    <property type="entry name" value="HTH_1"/>
    <property type="match status" value="1"/>
</dbReference>
<dbReference type="InterPro" id="IPR000847">
    <property type="entry name" value="LysR_HTH_N"/>
</dbReference>
<dbReference type="PANTHER" id="PTHR30537:SF26">
    <property type="entry name" value="GLYCINE CLEAVAGE SYSTEM TRANSCRIPTIONAL ACTIVATOR"/>
    <property type="match status" value="1"/>
</dbReference>
<dbReference type="InterPro" id="IPR036388">
    <property type="entry name" value="WH-like_DNA-bd_sf"/>
</dbReference>
<dbReference type="NCBIfam" id="NF008352">
    <property type="entry name" value="PRK11139.1"/>
    <property type="match status" value="1"/>
</dbReference>
<protein>
    <submittedName>
        <fullName evidence="6">LysR family transcriptional regulator</fullName>
    </submittedName>
</protein>
<dbReference type="PROSITE" id="PS50931">
    <property type="entry name" value="HTH_LYSR"/>
    <property type="match status" value="1"/>
</dbReference>
<dbReference type="KEGG" id="phr:C6569_09745"/>
<dbReference type="PANTHER" id="PTHR30537">
    <property type="entry name" value="HTH-TYPE TRANSCRIPTIONAL REGULATOR"/>
    <property type="match status" value="1"/>
</dbReference>
<keyword evidence="2" id="KW-0805">Transcription regulation</keyword>
<dbReference type="Gene3D" id="1.10.10.10">
    <property type="entry name" value="Winged helix-like DNA-binding domain superfamily/Winged helix DNA-binding domain"/>
    <property type="match status" value="1"/>
</dbReference>
<evidence type="ECO:0000256" key="1">
    <source>
        <dbReference type="ARBA" id="ARBA00009437"/>
    </source>
</evidence>
<dbReference type="CDD" id="cd08432">
    <property type="entry name" value="PBP2_GcdR_TrpI_HvrB_AmpR_like"/>
    <property type="match status" value="1"/>
</dbReference>
<evidence type="ECO:0000313" key="7">
    <source>
        <dbReference type="Proteomes" id="UP000237889"/>
    </source>
</evidence>
<evidence type="ECO:0000256" key="3">
    <source>
        <dbReference type="ARBA" id="ARBA00023125"/>
    </source>
</evidence>
<dbReference type="EMBL" id="CP027668">
    <property type="protein sequence ID" value="AVO45318.1"/>
    <property type="molecule type" value="Genomic_DNA"/>
</dbReference>
<dbReference type="FunFam" id="1.10.10.10:FF:000038">
    <property type="entry name" value="Glycine cleavage system transcriptional activator"/>
    <property type="match status" value="1"/>
</dbReference>
<keyword evidence="7" id="KW-1185">Reference proteome</keyword>
<dbReference type="RefSeq" id="WP_106748659.1">
    <property type="nucleotide sequence ID" value="NZ_CP027668.1"/>
</dbReference>
<name>A0A2S0NAZ2_9HYPH</name>
<dbReference type="PRINTS" id="PR00039">
    <property type="entry name" value="HTHLYSR"/>
</dbReference>
<dbReference type="OrthoDB" id="9804958at2"/>
<proteinExistence type="inferred from homology"/>
<gene>
    <name evidence="6" type="ORF">C6569_09745</name>
</gene>
<accession>A0A2S0NAZ2</accession>
<dbReference type="AlphaFoldDB" id="A0A2S0NAZ2"/>
<dbReference type="GO" id="GO:0043565">
    <property type="term" value="F:sequence-specific DNA binding"/>
    <property type="evidence" value="ECO:0007669"/>
    <property type="project" value="TreeGrafter"/>
</dbReference>
<evidence type="ECO:0000256" key="2">
    <source>
        <dbReference type="ARBA" id="ARBA00023015"/>
    </source>
</evidence>
<evidence type="ECO:0000259" key="5">
    <source>
        <dbReference type="PROSITE" id="PS50931"/>
    </source>
</evidence>
<comment type="similarity">
    <text evidence="1">Belongs to the LysR transcriptional regulatory family.</text>
</comment>